<keyword evidence="2" id="KW-0472">Membrane</keyword>
<feature type="compositionally biased region" description="Basic and acidic residues" evidence="1">
    <location>
        <begin position="81"/>
        <end position="151"/>
    </location>
</feature>
<name>A0A5J6Z7X2_9CORY</name>
<evidence type="ECO:0000313" key="4">
    <source>
        <dbReference type="Proteomes" id="UP000326711"/>
    </source>
</evidence>
<feature type="region of interest" description="Disordered" evidence="1">
    <location>
        <begin position="41"/>
        <end position="151"/>
    </location>
</feature>
<keyword evidence="2" id="KW-0812">Transmembrane</keyword>
<dbReference type="KEGG" id="cuo:CUROG_09120"/>
<organism evidence="3 4">
    <name type="scientific">Corynebacterium urogenitale</name>
    <dbReference type="NCBI Taxonomy" id="2487892"/>
    <lineage>
        <taxon>Bacteria</taxon>
        <taxon>Bacillati</taxon>
        <taxon>Actinomycetota</taxon>
        <taxon>Actinomycetes</taxon>
        <taxon>Mycobacteriales</taxon>
        <taxon>Corynebacteriaceae</taxon>
        <taxon>Corynebacterium</taxon>
    </lineage>
</organism>
<evidence type="ECO:0000256" key="1">
    <source>
        <dbReference type="SAM" id="MobiDB-lite"/>
    </source>
</evidence>
<sequence length="151" mass="17097">MLLSATQPLFGVITTVGRLVILVLIIVTIVVLWKAFGPGSRTGTSAGGRMGSGEWKNLGRKKQQELPAKGPDDDPDFLWNIEKERFKQRREAERKAEREAEELRLRRKMEQKYGKNADNRADKKADHTDTPEPPRTKDDPQSTRDDDPQAS</sequence>
<keyword evidence="2" id="KW-1133">Transmembrane helix</keyword>
<accession>A0A5J6Z7X2</accession>
<dbReference type="EMBL" id="CP045032">
    <property type="protein sequence ID" value="QFQ03168.1"/>
    <property type="molecule type" value="Genomic_DNA"/>
</dbReference>
<protein>
    <submittedName>
        <fullName evidence="3">Uncharacterized protein</fullName>
    </submittedName>
</protein>
<reference evidence="4" key="1">
    <citation type="submission" date="2019-10" db="EMBL/GenBank/DDBJ databases">
        <title>Complete genome sequence of Corynebacterium urogenitalis DSM 108747, isolated from the genital tract of a cow.</title>
        <authorList>
            <person name="Ruckert C."/>
            <person name="Ballas P."/>
            <person name="Wagener K."/>
            <person name="Drillich M."/>
            <person name="Kaempfer P."/>
            <person name="Busse H.-J."/>
            <person name="Ehling-Schulz M."/>
        </authorList>
    </citation>
    <scope>NUCLEOTIDE SEQUENCE [LARGE SCALE GENOMIC DNA]</scope>
    <source>
        <strain evidence="4">LMM 1652</strain>
    </source>
</reference>
<dbReference type="AlphaFoldDB" id="A0A5J6Z7X2"/>
<evidence type="ECO:0000256" key="2">
    <source>
        <dbReference type="SAM" id="Phobius"/>
    </source>
</evidence>
<keyword evidence="4" id="KW-1185">Reference proteome</keyword>
<feature type="transmembrane region" description="Helical" evidence="2">
    <location>
        <begin position="12"/>
        <end position="33"/>
    </location>
</feature>
<evidence type="ECO:0000313" key="3">
    <source>
        <dbReference type="EMBL" id="QFQ03168.1"/>
    </source>
</evidence>
<dbReference type="Proteomes" id="UP000326711">
    <property type="component" value="Chromosome"/>
</dbReference>
<gene>
    <name evidence="3" type="ORF">CUROG_09120</name>
</gene>
<proteinExistence type="predicted"/>